<dbReference type="OrthoDB" id="1938590at2"/>
<comment type="subcellular location">
    <subcellularLocation>
        <location evidence="1">Membrane</location>
        <topology evidence="1">Multi-pass membrane protein</topology>
    </subcellularLocation>
</comment>
<keyword evidence="3 6" id="KW-0812">Transmembrane</keyword>
<feature type="transmembrane region" description="Helical" evidence="6">
    <location>
        <begin position="189"/>
        <end position="218"/>
    </location>
</feature>
<feature type="transmembrane region" description="Helical" evidence="6">
    <location>
        <begin position="95"/>
        <end position="114"/>
    </location>
</feature>
<dbReference type="GO" id="GO:0055085">
    <property type="term" value="P:transmembrane transport"/>
    <property type="evidence" value="ECO:0007669"/>
    <property type="project" value="InterPro"/>
</dbReference>
<feature type="transmembrane region" description="Helical" evidence="6">
    <location>
        <begin position="149"/>
        <end position="177"/>
    </location>
</feature>
<evidence type="ECO:0000313" key="9">
    <source>
        <dbReference type="Proteomes" id="UP000215694"/>
    </source>
</evidence>
<gene>
    <name evidence="8" type="ORF">CHL78_018435</name>
</gene>
<name>A0A371IY31_9FIRM</name>
<keyword evidence="2" id="KW-0813">Transport</keyword>
<feature type="transmembrane region" description="Helical" evidence="6">
    <location>
        <begin position="286"/>
        <end position="309"/>
    </location>
</feature>
<keyword evidence="5 6" id="KW-0472">Membrane</keyword>
<proteinExistence type="predicted"/>
<evidence type="ECO:0000313" key="8">
    <source>
        <dbReference type="EMBL" id="RDY25380.1"/>
    </source>
</evidence>
<dbReference type="EMBL" id="NOJY02000077">
    <property type="protein sequence ID" value="RDY25380.1"/>
    <property type="molecule type" value="Genomic_DNA"/>
</dbReference>
<comment type="caution">
    <text evidence="8">The sequence shown here is derived from an EMBL/GenBank/DDBJ whole genome shotgun (WGS) entry which is preliminary data.</text>
</comment>
<feature type="transmembrane region" description="Helical" evidence="6">
    <location>
        <begin position="55"/>
        <end position="74"/>
    </location>
</feature>
<evidence type="ECO:0000256" key="4">
    <source>
        <dbReference type="ARBA" id="ARBA00022989"/>
    </source>
</evidence>
<dbReference type="InterPro" id="IPR004680">
    <property type="entry name" value="Cit_transptr-like_dom"/>
</dbReference>
<feature type="transmembrane region" description="Helical" evidence="6">
    <location>
        <begin position="230"/>
        <end position="250"/>
    </location>
</feature>
<feature type="domain" description="Citrate transporter-like" evidence="7">
    <location>
        <begin position="2"/>
        <end position="236"/>
    </location>
</feature>
<dbReference type="Pfam" id="PF03600">
    <property type="entry name" value="CitMHS"/>
    <property type="match status" value="1"/>
</dbReference>
<evidence type="ECO:0000256" key="2">
    <source>
        <dbReference type="ARBA" id="ARBA00022448"/>
    </source>
</evidence>
<keyword evidence="9" id="KW-1185">Reference proteome</keyword>
<keyword evidence="4 6" id="KW-1133">Transmembrane helix</keyword>
<dbReference type="RefSeq" id="WP_158540736.1">
    <property type="nucleotide sequence ID" value="NZ_NOJY02000077.1"/>
</dbReference>
<dbReference type="AlphaFoldDB" id="A0A371IY31"/>
<organism evidence="8 9">
    <name type="scientific">Romboutsia weinsteinii</name>
    <dbReference type="NCBI Taxonomy" id="2020949"/>
    <lineage>
        <taxon>Bacteria</taxon>
        <taxon>Bacillati</taxon>
        <taxon>Bacillota</taxon>
        <taxon>Clostridia</taxon>
        <taxon>Peptostreptococcales</taxon>
        <taxon>Peptostreptococcaceae</taxon>
        <taxon>Romboutsia</taxon>
    </lineage>
</organism>
<dbReference type="GO" id="GO:0016020">
    <property type="term" value="C:membrane"/>
    <property type="evidence" value="ECO:0007669"/>
    <property type="project" value="UniProtKB-SubCell"/>
</dbReference>
<evidence type="ECO:0000256" key="1">
    <source>
        <dbReference type="ARBA" id="ARBA00004141"/>
    </source>
</evidence>
<feature type="transmembrane region" description="Helical" evidence="6">
    <location>
        <begin position="12"/>
        <end position="32"/>
    </location>
</feature>
<reference evidence="8 9" key="1">
    <citation type="journal article" date="2017" name="Genome Announc.">
        <title>Draft Genome Sequence of Romboutsia weinsteinii sp. nov. Strain CCRI-19649(T) Isolated from Surface Water.</title>
        <authorList>
            <person name="Maheux A.F."/>
            <person name="Boudreau D.K."/>
            <person name="Berube E."/>
            <person name="Boissinot M."/>
            <person name="Cantin P."/>
            <person name="Raymond F."/>
            <person name="Corbeil J."/>
            <person name="Omar R.F."/>
            <person name="Bergeron M.G."/>
        </authorList>
    </citation>
    <scope>NUCLEOTIDE SEQUENCE [LARGE SCALE GENOMIC DNA]</scope>
    <source>
        <strain evidence="8 9">CCRI-19649</strain>
    </source>
</reference>
<evidence type="ECO:0000259" key="7">
    <source>
        <dbReference type="Pfam" id="PF03600"/>
    </source>
</evidence>
<sequence length="313" mass="34465">LLYIAVEYNLPIIPLLVSVVIGSNIGGAPLPWADTPAVVLTLYSDFGLLDFLDKLFIPCMIYTGLLALYTYIWYKKTKTSGNRFLPFRDKPEIKWNKAIPAIIIFILFIASVSIGPFINISIAFFSLVFGSIGLLIHDRSPIDTINNLPILDSLCFIIALFLIGGVLEYTGILSIIAEYIISLTNENSYLIMLAVLFTAFIIATFLSAGPAAATLLPICVNLDPLVANNLVFAALALGILAGSSMLPWSATGGPVLFGEVNRFLSEVKVNEHHKERIMKVYDLKSYISFSVPFSFIMLICSTLYLIMYLNIVS</sequence>
<evidence type="ECO:0000256" key="6">
    <source>
        <dbReference type="SAM" id="Phobius"/>
    </source>
</evidence>
<protein>
    <recommendedName>
        <fullName evidence="7">Citrate transporter-like domain-containing protein</fullName>
    </recommendedName>
</protein>
<feature type="non-terminal residue" evidence="8">
    <location>
        <position position="1"/>
    </location>
</feature>
<accession>A0A371IY31</accession>
<dbReference type="Proteomes" id="UP000215694">
    <property type="component" value="Unassembled WGS sequence"/>
</dbReference>
<evidence type="ECO:0000256" key="5">
    <source>
        <dbReference type="ARBA" id="ARBA00023136"/>
    </source>
</evidence>
<evidence type="ECO:0000256" key="3">
    <source>
        <dbReference type="ARBA" id="ARBA00022692"/>
    </source>
</evidence>